<accession>A0ABN3YC41</accession>
<keyword evidence="1" id="KW-0732">Signal</keyword>
<feature type="domain" description="CBM2" evidence="2">
    <location>
        <begin position="29"/>
        <end position="140"/>
    </location>
</feature>
<dbReference type="Gene3D" id="2.60.40.290">
    <property type="match status" value="1"/>
</dbReference>
<proteinExistence type="predicted"/>
<dbReference type="SUPFAM" id="SSF49384">
    <property type="entry name" value="Carbohydrate-binding domain"/>
    <property type="match status" value="1"/>
</dbReference>
<evidence type="ECO:0000259" key="2">
    <source>
        <dbReference type="PROSITE" id="PS51173"/>
    </source>
</evidence>
<name>A0ABN3YC41_9ACTN</name>
<protein>
    <recommendedName>
        <fullName evidence="2">CBM2 domain-containing protein</fullName>
    </recommendedName>
</protein>
<reference evidence="3 4" key="1">
    <citation type="journal article" date="2019" name="Int. J. Syst. Evol. Microbiol.">
        <title>The Global Catalogue of Microorganisms (GCM) 10K type strain sequencing project: providing services to taxonomists for standard genome sequencing and annotation.</title>
        <authorList>
            <consortium name="The Broad Institute Genomics Platform"/>
            <consortium name="The Broad Institute Genome Sequencing Center for Infectious Disease"/>
            <person name="Wu L."/>
            <person name="Ma J."/>
        </authorList>
    </citation>
    <scope>NUCLEOTIDE SEQUENCE [LARGE SCALE GENOMIC DNA]</scope>
    <source>
        <strain evidence="3 4">JCM 3106</strain>
    </source>
</reference>
<dbReference type="Pfam" id="PF00553">
    <property type="entry name" value="CBM_2"/>
    <property type="match status" value="1"/>
</dbReference>
<evidence type="ECO:0000256" key="1">
    <source>
        <dbReference type="SAM" id="SignalP"/>
    </source>
</evidence>
<dbReference type="Proteomes" id="UP001499930">
    <property type="component" value="Unassembled WGS sequence"/>
</dbReference>
<dbReference type="PROSITE" id="PS51173">
    <property type="entry name" value="CBM2"/>
    <property type="match status" value="1"/>
</dbReference>
<feature type="chain" id="PRO_5046178227" description="CBM2 domain-containing protein" evidence="1">
    <location>
        <begin position="33"/>
        <end position="141"/>
    </location>
</feature>
<dbReference type="InterPro" id="IPR008965">
    <property type="entry name" value="CBM2/CBM3_carb-bd_dom_sf"/>
</dbReference>
<dbReference type="InterPro" id="IPR012291">
    <property type="entry name" value="CBM2_carb-bd_dom_sf"/>
</dbReference>
<gene>
    <name evidence="3" type="ORF">GCM10017559_53350</name>
</gene>
<sequence>MTERRVRRRRRLIMWLVAALFGAFAVVTPADAATTCTLTFRANYWGTVGGQYRWQVDAQLTNTGTTPSTTWEAVIDFPSSAGAVVHMFWNVKRFSTNVWRPASWNGAIQPNQYANFGFEVRMPMTTTSPPLPTSSQCTITY</sequence>
<evidence type="ECO:0000313" key="3">
    <source>
        <dbReference type="EMBL" id="GAA3021772.1"/>
    </source>
</evidence>
<dbReference type="SMART" id="SM00637">
    <property type="entry name" value="CBD_II"/>
    <property type="match status" value="1"/>
</dbReference>
<feature type="signal peptide" evidence="1">
    <location>
        <begin position="1"/>
        <end position="32"/>
    </location>
</feature>
<dbReference type="EMBL" id="BAAAWD010000014">
    <property type="protein sequence ID" value="GAA3021772.1"/>
    <property type="molecule type" value="Genomic_DNA"/>
</dbReference>
<organism evidence="3 4">
    <name type="scientific">Streptosporangium longisporum</name>
    <dbReference type="NCBI Taxonomy" id="46187"/>
    <lineage>
        <taxon>Bacteria</taxon>
        <taxon>Bacillati</taxon>
        <taxon>Actinomycetota</taxon>
        <taxon>Actinomycetes</taxon>
        <taxon>Streptosporangiales</taxon>
        <taxon>Streptosporangiaceae</taxon>
        <taxon>Streptosporangium</taxon>
    </lineage>
</organism>
<dbReference type="RefSeq" id="WP_344899999.1">
    <property type="nucleotide sequence ID" value="NZ_BAAAWD010000014.1"/>
</dbReference>
<dbReference type="InterPro" id="IPR001919">
    <property type="entry name" value="CBD2"/>
</dbReference>
<comment type="caution">
    <text evidence="3">The sequence shown here is derived from an EMBL/GenBank/DDBJ whole genome shotgun (WGS) entry which is preliminary data.</text>
</comment>
<evidence type="ECO:0000313" key="4">
    <source>
        <dbReference type="Proteomes" id="UP001499930"/>
    </source>
</evidence>
<keyword evidence="4" id="KW-1185">Reference proteome</keyword>